<evidence type="ECO:0000259" key="1">
    <source>
        <dbReference type="Pfam" id="PF12146"/>
    </source>
</evidence>
<name>A0A919J5D4_9ACTN</name>
<sequence length="199" mass="21191">MSPTVEVRGPARDGRAVVLLLHGGREHGTRPARRGPAWARMVPFAVGAARATRGSGVAVWVLRYRVQGWNAPAEDPVIDARWALAEARRRHPGAPIVVVGHSMGGRVALRLAGDPDVAGVCALAPWIEPGEPVPAQPAPTLIIHGSRDHVTDPAAASSYAARTGARFVRVDGDGHTMLRHPLVWQRLVTGFVTAPRPRG</sequence>
<dbReference type="InterPro" id="IPR029058">
    <property type="entry name" value="AB_hydrolase_fold"/>
</dbReference>
<dbReference type="Pfam" id="PF12146">
    <property type="entry name" value="Hydrolase_4"/>
    <property type="match status" value="1"/>
</dbReference>
<proteinExistence type="predicted"/>
<accession>A0A919J5D4</accession>
<reference evidence="2" key="1">
    <citation type="submission" date="2021-01" db="EMBL/GenBank/DDBJ databases">
        <title>Whole genome shotgun sequence of Actinoplanes ferrugineus NBRC 15555.</title>
        <authorList>
            <person name="Komaki H."/>
            <person name="Tamura T."/>
        </authorList>
    </citation>
    <scope>NUCLEOTIDE SEQUENCE</scope>
    <source>
        <strain evidence="2">NBRC 15555</strain>
    </source>
</reference>
<dbReference type="InterPro" id="IPR051044">
    <property type="entry name" value="MAG_DAG_Lipase"/>
</dbReference>
<protein>
    <submittedName>
        <fullName evidence="2">Alpha/beta hydrolase</fullName>
    </submittedName>
</protein>
<dbReference type="Gene3D" id="3.40.50.1820">
    <property type="entry name" value="alpha/beta hydrolase"/>
    <property type="match status" value="1"/>
</dbReference>
<feature type="domain" description="Serine aminopeptidase S33" evidence="1">
    <location>
        <begin position="15"/>
        <end position="133"/>
    </location>
</feature>
<organism evidence="2 3">
    <name type="scientific">Paractinoplanes ferrugineus</name>
    <dbReference type="NCBI Taxonomy" id="113564"/>
    <lineage>
        <taxon>Bacteria</taxon>
        <taxon>Bacillati</taxon>
        <taxon>Actinomycetota</taxon>
        <taxon>Actinomycetes</taxon>
        <taxon>Micromonosporales</taxon>
        <taxon>Micromonosporaceae</taxon>
        <taxon>Paractinoplanes</taxon>
    </lineage>
</organism>
<evidence type="ECO:0000313" key="2">
    <source>
        <dbReference type="EMBL" id="GIE13318.1"/>
    </source>
</evidence>
<keyword evidence="3" id="KW-1185">Reference proteome</keyword>
<dbReference type="RefSeq" id="WP_203819759.1">
    <property type="nucleotide sequence ID" value="NZ_BAAABP010000052.1"/>
</dbReference>
<keyword evidence="2" id="KW-0378">Hydrolase</keyword>
<comment type="caution">
    <text evidence="2">The sequence shown here is derived from an EMBL/GenBank/DDBJ whole genome shotgun (WGS) entry which is preliminary data.</text>
</comment>
<dbReference type="InterPro" id="IPR022742">
    <property type="entry name" value="Hydrolase_4"/>
</dbReference>
<dbReference type="SUPFAM" id="SSF53474">
    <property type="entry name" value="alpha/beta-Hydrolases"/>
    <property type="match status" value="1"/>
</dbReference>
<dbReference type="PANTHER" id="PTHR11614">
    <property type="entry name" value="PHOSPHOLIPASE-RELATED"/>
    <property type="match status" value="1"/>
</dbReference>
<dbReference type="GO" id="GO:0016787">
    <property type="term" value="F:hydrolase activity"/>
    <property type="evidence" value="ECO:0007669"/>
    <property type="project" value="UniProtKB-KW"/>
</dbReference>
<gene>
    <name evidence="2" type="ORF">Afe05nite_51580</name>
</gene>
<evidence type="ECO:0000313" key="3">
    <source>
        <dbReference type="Proteomes" id="UP000598174"/>
    </source>
</evidence>
<dbReference type="EMBL" id="BOMM01000047">
    <property type="protein sequence ID" value="GIE13318.1"/>
    <property type="molecule type" value="Genomic_DNA"/>
</dbReference>
<dbReference type="Proteomes" id="UP000598174">
    <property type="component" value="Unassembled WGS sequence"/>
</dbReference>
<dbReference type="AlphaFoldDB" id="A0A919J5D4"/>